<feature type="non-terminal residue" evidence="2">
    <location>
        <position position="1"/>
    </location>
</feature>
<dbReference type="Proteomes" id="UP001221142">
    <property type="component" value="Unassembled WGS sequence"/>
</dbReference>
<evidence type="ECO:0000256" key="1">
    <source>
        <dbReference type="SAM" id="MobiDB-lite"/>
    </source>
</evidence>
<feature type="compositionally biased region" description="Polar residues" evidence="1">
    <location>
        <begin position="163"/>
        <end position="175"/>
    </location>
</feature>
<gene>
    <name evidence="2" type="ORF">FB45DRAFT_900733</name>
</gene>
<dbReference type="AlphaFoldDB" id="A0AAD7FVP2"/>
<reference evidence="2" key="1">
    <citation type="submission" date="2023-03" db="EMBL/GenBank/DDBJ databases">
        <title>Massive genome expansion in bonnet fungi (Mycena s.s.) driven by repeated elements and novel gene families across ecological guilds.</title>
        <authorList>
            <consortium name="Lawrence Berkeley National Laboratory"/>
            <person name="Harder C.B."/>
            <person name="Miyauchi S."/>
            <person name="Viragh M."/>
            <person name="Kuo A."/>
            <person name="Thoen E."/>
            <person name="Andreopoulos B."/>
            <person name="Lu D."/>
            <person name="Skrede I."/>
            <person name="Drula E."/>
            <person name="Henrissat B."/>
            <person name="Morin E."/>
            <person name="Kohler A."/>
            <person name="Barry K."/>
            <person name="LaButti K."/>
            <person name="Morin E."/>
            <person name="Salamov A."/>
            <person name="Lipzen A."/>
            <person name="Mereny Z."/>
            <person name="Hegedus B."/>
            <person name="Baldrian P."/>
            <person name="Stursova M."/>
            <person name="Weitz H."/>
            <person name="Taylor A."/>
            <person name="Grigoriev I.V."/>
            <person name="Nagy L.G."/>
            <person name="Martin F."/>
            <person name="Kauserud H."/>
        </authorList>
    </citation>
    <scope>NUCLEOTIDE SEQUENCE</scope>
    <source>
        <strain evidence="2">9284</strain>
    </source>
</reference>
<protein>
    <submittedName>
        <fullName evidence="2">Uncharacterized protein</fullName>
    </submittedName>
</protein>
<evidence type="ECO:0000313" key="2">
    <source>
        <dbReference type="EMBL" id="KAJ7641660.1"/>
    </source>
</evidence>
<name>A0AAD7FVP2_9AGAR</name>
<comment type="caution">
    <text evidence="2">The sequence shown here is derived from an EMBL/GenBank/DDBJ whole genome shotgun (WGS) entry which is preliminary data.</text>
</comment>
<sequence length="236" mass="26353">MSPAIESSNAVLTSNFVFNHLLDECRLRRNLMPTVNLASIVTALGEQWPTSAEDSDAASWIAKGRRYFRTGLFKAITRYSSSLAVTALSDNPAPYFYLTMLGGKPQAPFDVIQTFYVWIYHLYQRDKVEMIHHPWVETGLGDIAVETFNYVCSLLLESRRLNSQRTPSQPNQGTESVEDEPEGDYSNAVSARPSVVRSLIIGPDSSISVDFCDPGLWQCRRNPCSHAHYLGGGARQ</sequence>
<keyword evidence="3" id="KW-1185">Reference proteome</keyword>
<feature type="region of interest" description="Disordered" evidence="1">
    <location>
        <begin position="163"/>
        <end position="189"/>
    </location>
</feature>
<evidence type="ECO:0000313" key="3">
    <source>
        <dbReference type="Proteomes" id="UP001221142"/>
    </source>
</evidence>
<dbReference type="EMBL" id="JARKIF010000004">
    <property type="protein sequence ID" value="KAJ7641660.1"/>
    <property type="molecule type" value="Genomic_DNA"/>
</dbReference>
<feature type="non-terminal residue" evidence="2">
    <location>
        <position position="236"/>
    </location>
</feature>
<organism evidence="2 3">
    <name type="scientific">Roridomyces roridus</name>
    <dbReference type="NCBI Taxonomy" id="1738132"/>
    <lineage>
        <taxon>Eukaryota</taxon>
        <taxon>Fungi</taxon>
        <taxon>Dikarya</taxon>
        <taxon>Basidiomycota</taxon>
        <taxon>Agaricomycotina</taxon>
        <taxon>Agaricomycetes</taxon>
        <taxon>Agaricomycetidae</taxon>
        <taxon>Agaricales</taxon>
        <taxon>Marasmiineae</taxon>
        <taxon>Mycenaceae</taxon>
        <taxon>Roridomyces</taxon>
    </lineage>
</organism>
<proteinExistence type="predicted"/>
<accession>A0AAD7FVP2</accession>